<name>A0ACB7THX9_HYAAI</name>
<organism evidence="1 2">
    <name type="scientific">Hyalomma asiaticum</name>
    <name type="common">Tick</name>
    <dbReference type="NCBI Taxonomy" id="266040"/>
    <lineage>
        <taxon>Eukaryota</taxon>
        <taxon>Metazoa</taxon>
        <taxon>Ecdysozoa</taxon>
        <taxon>Arthropoda</taxon>
        <taxon>Chelicerata</taxon>
        <taxon>Arachnida</taxon>
        <taxon>Acari</taxon>
        <taxon>Parasitiformes</taxon>
        <taxon>Ixodida</taxon>
        <taxon>Ixodoidea</taxon>
        <taxon>Ixodidae</taxon>
        <taxon>Hyalomminae</taxon>
        <taxon>Hyalomma</taxon>
    </lineage>
</organism>
<reference evidence="1" key="1">
    <citation type="submission" date="2020-05" db="EMBL/GenBank/DDBJ databases">
        <title>Large-scale comparative analyses of tick genomes elucidate their genetic diversity and vector capacities.</title>
        <authorList>
            <person name="Jia N."/>
            <person name="Wang J."/>
            <person name="Shi W."/>
            <person name="Du L."/>
            <person name="Sun Y."/>
            <person name="Zhan W."/>
            <person name="Jiang J."/>
            <person name="Wang Q."/>
            <person name="Zhang B."/>
            <person name="Ji P."/>
            <person name="Sakyi L.B."/>
            <person name="Cui X."/>
            <person name="Yuan T."/>
            <person name="Jiang B."/>
            <person name="Yang W."/>
            <person name="Lam T.T.-Y."/>
            <person name="Chang Q."/>
            <person name="Ding S."/>
            <person name="Wang X."/>
            <person name="Zhu J."/>
            <person name="Ruan X."/>
            <person name="Zhao L."/>
            <person name="Wei J."/>
            <person name="Que T."/>
            <person name="Du C."/>
            <person name="Cheng J."/>
            <person name="Dai P."/>
            <person name="Han X."/>
            <person name="Huang E."/>
            <person name="Gao Y."/>
            <person name="Liu J."/>
            <person name="Shao H."/>
            <person name="Ye R."/>
            <person name="Li L."/>
            <person name="Wei W."/>
            <person name="Wang X."/>
            <person name="Wang C."/>
            <person name="Yang T."/>
            <person name="Huo Q."/>
            <person name="Li W."/>
            <person name="Guo W."/>
            <person name="Chen H."/>
            <person name="Zhou L."/>
            <person name="Ni X."/>
            <person name="Tian J."/>
            <person name="Zhou Y."/>
            <person name="Sheng Y."/>
            <person name="Liu T."/>
            <person name="Pan Y."/>
            <person name="Xia L."/>
            <person name="Li J."/>
            <person name="Zhao F."/>
            <person name="Cao W."/>
        </authorList>
    </citation>
    <scope>NUCLEOTIDE SEQUENCE</scope>
    <source>
        <strain evidence="1">Hyas-2018</strain>
    </source>
</reference>
<evidence type="ECO:0000313" key="1">
    <source>
        <dbReference type="EMBL" id="KAH6946568.1"/>
    </source>
</evidence>
<comment type="caution">
    <text evidence="1">The sequence shown here is derived from an EMBL/GenBank/DDBJ whole genome shotgun (WGS) entry which is preliminary data.</text>
</comment>
<gene>
    <name evidence="1" type="ORF">HPB50_014042</name>
</gene>
<protein>
    <submittedName>
        <fullName evidence="1">Uncharacterized protein</fullName>
    </submittedName>
</protein>
<sequence length="181" mass="19507">MECQIRTQRDTPHCSRCGVFGRRTDTCTAVCRRLGGAHATVDCTSRKSYIDDTAAEESCLDGGWRYSTGNRTVVAKGSQSGNKLSIKEKAAPGNGGEAQQSWWDKKGEDDSCVTSQPMRNEQSSGPLEPEKTKKMPGDDASQNTPSGLSKQQSALAATSKPAPQHGGASQQRGREDERHGY</sequence>
<accession>A0ACB7THX9</accession>
<evidence type="ECO:0000313" key="2">
    <source>
        <dbReference type="Proteomes" id="UP000821845"/>
    </source>
</evidence>
<keyword evidence="2" id="KW-1185">Reference proteome</keyword>
<proteinExistence type="predicted"/>
<dbReference type="Proteomes" id="UP000821845">
    <property type="component" value="Chromosome 1"/>
</dbReference>
<dbReference type="EMBL" id="CM023481">
    <property type="protein sequence ID" value="KAH6946568.1"/>
    <property type="molecule type" value="Genomic_DNA"/>
</dbReference>